<organism evidence="1">
    <name type="scientific">uncultured Rubrobacteraceae bacterium</name>
    <dbReference type="NCBI Taxonomy" id="349277"/>
    <lineage>
        <taxon>Bacteria</taxon>
        <taxon>Bacillati</taxon>
        <taxon>Actinomycetota</taxon>
        <taxon>Rubrobacteria</taxon>
        <taxon>Rubrobacterales</taxon>
        <taxon>Rubrobacteraceae</taxon>
        <taxon>environmental samples</taxon>
    </lineage>
</organism>
<dbReference type="EMBL" id="CADCVI010000115">
    <property type="protein sequence ID" value="CAA9469211.1"/>
    <property type="molecule type" value="Genomic_DNA"/>
</dbReference>
<sequence>MGTDVAYEAFRRYLRRPGASPGNLLRLAKQLRTERLMSNALTMLMDKLGGGQSLRPCMLCITLHVEARYGG</sequence>
<accession>A0A6J4RB53</accession>
<protein>
    <submittedName>
        <fullName evidence="1">Uncharacterized protein</fullName>
    </submittedName>
</protein>
<dbReference type="AlphaFoldDB" id="A0A6J4RB53"/>
<reference evidence="1" key="1">
    <citation type="submission" date="2020-02" db="EMBL/GenBank/DDBJ databases">
        <authorList>
            <person name="Meier V. D."/>
        </authorList>
    </citation>
    <scope>NUCLEOTIDE SEQUENCE</scope>
    <source>
        <strain evidence="1">AVDCRST_MAG25</strain>
    </source>
</reference>
<evidence type="ECO:0000313" key="1">
    <source>
        <dbReference type="EMBL" id="CAA9469211.1"/>
    </source>
</evidence>
<name>A0A6J4RB53_9ACTN</name>
<gene>
    <name evidence="1" type="ORF">AVDCRST_MAG25-1889</name>
</gene>
<proteinExistence type="predicted"/>